<sequence length="119" mass="12140">MNAAESFAADSVRNEIANSFSEVQFGNSQQVPRKRSIAFPNDFRSAILNTSLCAGQFIIPPTPATSENTAVCPRAHASVSLGSAHASVSLGSAPAGHALGLANKGAPPHQIINPATGSS</sequence>
<comment type="caution">
    <text evidence="1">The sequence shown here is derived from an EMBL/GenBank/DDBJ whole genome shotgun (WGS) entry which is preliminary data.</text>
</comment>
<keyword evidence="2" id="KW-1185">Reference proteome</keyword>
<gene>
    <name evidence="1" type="ORF">CDAR_402601</name>
</gene>
<evidence type="ECO:0000313" key="2">
    <source>
        <dbReference type="Proteomes" id="UP001054837"/>
    </source>
</evidence>
<organism evidence="1 2">
    <name type="scientific">Caerostris darwini</name>
    <dbReference type="NCBI Taxonomy" id="1538125"/>
    <lineage>
        <taxon>Eukaryota</taxon>
        <taxon>Metazoa</taxon>
        <taxon>Ecdysozoa</taxon>
        <taxon>Arthropoda</taxon>
        <taxon>Chelicerata</taxon>
        <taxon>Arachnida</taxon>
        <taxon>Araneae</taxon>
        <taxon>Araneomorphae</taxon>
        <taxon>Entelegynae</taxon>
        <taxon>Araneoidea</taxon>
        <taxon>Araneidae</taxon>
        <taxon>Caerostris</taxon>
    </lineage>
</organism>
<protein>
    <submittedName>
        <fullName evidence="1">Uncharacterized protein</fullName>
    </submittedName>
</protein>
<evidence type="ECO:0000313" key="1">
    <source>
        <dbReference type="EMBL" id="GIY25398.1"/>
    </source>
</evidence>
<dbReference type="Proteomes" id="UP001054837">
    <property type="component" value="Unassembled WGS sequence"/>
</dbReference>
<proteinExistence type="predicted"/>
<reference evidence="1 2" key="1">
    <citation type="submission" date="2021-06" db="EMBL/GenBank/DDBJ databases">
        <title>Caerostris darwini draft genome.</title>
        <authorList>
            <person name="Kono N."/>
            <person name="Arakawa K."/>
        </authorList>
    </citation>
    <scope>NUCLEOTIDE SEQUENCE [LARGE SCALE GENOMIC DNA]</scope>
</reference>
<dbReference type="EMBL" id="BPLQ01006803">
    <property type="protein sequence ID" value="GIY25398.1"/>
    <property type="molecule type" value="Genomic_DNA"/>
</dbReference>
<dbReference type="AlphaFoldDB" id="A0AAV4S016"/>
<accession>A0AAV4S016</accession>
<name>A0AAV4S016_9ARAC</name>